<proteinExistence type="predicted"/>
<dbReference type="Gene3D" id="3.20.20.140">
    <property type="entry name" value="Metal-dependent hydrolases"/>
    <property type="match status" value="1"/>
</dbReference>
<accession>A0ABR2XL86</accession>
<dbReference type="InterPro" id="IPR052358">
    <property type="entry name" value="Aro_Compnd_Degr_Hydrolases"/>
</dbReference>
<reference evidence="2 3" key="1">
    <citation type="submission" date="2024-02" db="EMBL/GenBank/DDBJ databases">
        <title>First draft genome assembly of two strains of Seiridium cardinale.</title>
        <authorList>
            <person name="Emiliani G."/>
            <person name="Scali E."/>
        </authorList>
    </citation>
    <scope>NUCLEOTIDE SEQUENCE [LARGE SCALE GENOMIC DNA]</scope>
    <source>
        <strain evidence="2 3">BM-138-000479</strain>
    </source>
</reference>
<evidence type="ECO:0000313" key="3">
    <source>
        <dbReference type="Proteomes" id="UP001465668"/>
    </source>
</evidence>
<evidence type="ECO:0000259" key="1">
    <source>
        <dbReference type="Pfam" id="PF04909"/>
    </source>
</evidence>
<dbReference type="InterPro" id="IPR006680">
    <property type="entry name" value="Amidohydro-rel"/>
</dbReference>
<dbReference type="PANTHER" id="PTHR35563:SF2">
    <property type="entry name" value="BARREL METAL-DEPENDENT HYDROLASE, PUTATIVE (AFU_ORTHOLOGUE AFUA_1G16240)-RELATED"/>
    <property type="match status" value="1"/>
</dbReference>
<dbReference type="Proteomes" id="UP001465668">
    <property type="component" value="Unassembled WGS sequence"/>
</dbReference>
<comment type="caution">
    <text evidence="2">The sequence shown here is derived from an EMBL/GenBank/DDBJ whole genome shotgun (WGS) entry which is preliminary data.</text>
</comment>
<gene>
    <name evidence="2" type="ORF">SCAR479_08879</name>
</gene>
<dbReference type="InterPro" id="IPR032466">
    <property type="entry name" value="Metal_Hydrolase"/>
</dbReference>
<keyword evidence="3" id="KW-1185">Reference proteome</keyword>
<organism evidence="2 3">
    <name type="scientific">Seiridium cardinale</name>
    <dbReference type="NCBI Taxonomy" id="138064"/>
    <lineage>
        <taxon>Eukaryota</taxon>
        <taxon>Fungi</taxon>
        <taxon>Dikarya</taxon>
        <taxon>Ascomycota</taxon>
        <taxon>Pezizomycotina</taxon>
        <taxon>Sordariomycetes</taxon>
        <taxon>Xylariomycetidae</taxon>
        <taxon>Amphisphaeriales</taxon>
        <taxon>Sporocadaceae</taxon>
        <taxon>Seiridium</taxon>
    </lineage>
</organism>
<protein>
    <submittedName>
        <fullName evidence="2">Amidohydrolase-related domain-containing protein</fullName>
    </submittedName>
</protein>
<dbReference type="EMBL" id="JARVKM010000041">
    <property type="protein sequence ID" value="KAK9774531.1"/>
    <property type="molecule type" value="Genomic_DNA"/>
</dbReference>
<dbReference type="SUPFAM" id="SSF51556">
    <property type="entry name" value="Metallo-dependent hydrolases"/>
    <property type="match status" value="1"/>
</dbReference>
<dbReference type="Pfam" id="PF04909">
    <property type="entry name" value="Amidohydro_2"/>
    <property type="match status" value="1"/>
</dbReference>
<feature type="domain" description="Amidohydrolase-related" evidence="1">
    <location>
        <begin position="14"/>
        <end position="256"/>
    </location>
</feature>
<sequence length="305" mass="34074">MPESQTVNIPEGAWDTHIHVFEPERFAYGLPRSYTPKGAALKEYPFSFTKATNILVVQATVQGHGPEPLLAVLDDNEKPAPCTGVRGLTTLDPTTSSDAELDALHAAGVRGVRLHEVKWGHGDDNGVGAIAGKIKALADRIARLGWVVDVFTDIHTWAALDHLIRNELDSRVKLVADHLGKATPGDEKLNEFQVFLKLIKDGYIYAKLSGFERLYHGHETGIDSLEPSAKAIIEAGPERILYGSDWPHTQLGVSRKGKTDEQRLNEVEGFRDVDDVLHIKKLRAWIQDEQTWINLWRENPKRLFQ</sequence>
<name>A0ABR2XL86_9PEZI</name>
<evidence type="ECO:0000313" key="2">
    <source>
        <dbReference type="EMBL" id="KAK9774531.1"/>
    </source>
</evidence>
<dbReference type="PANTHER" id="PTHR35563">
    <property type="entry name" value="BARREL METAL-DEPENDENT HYDROLASE, PUTATIVE (AFU_ORTHOLOGUE AFUA_1G16240)-RELATED"/>
    <property type="match status" value="1"/>
</dbReference>